<dbReference type="CDD" id="cd00739">
    <property type="entry name" value="DHPS"/>
    <property type="match status" value="1"/>
</dbReference>
<accession>A0ABQ5YVP3</accession>
<evidence type="ECO:0000256" key="1">
    <source>
        <dbReference type="ARBA" id="ARBA00000012"/>
    </source>
</evidence>
<dbReference type="InterPro" id="IPR000489">
    <property type="entry name" value="Pterin-binding_dom"/>
</dbReference>
<keyword evidence="5 9" id="KW-0808">Transferase</keyword>
<evidence type="ECO:0000256" key="6">
    <source>
        <dbReference type="ARBA" id="ARBA00022723"/>
    </source>
</evidence>
<dbReference type="InterPro" id="IPR011005">
    <property type="entry name" value="Dihydropteroate_synth-like_sf"/>
</dbReference>
<keyword evidence="6 9" id="KW-0479">Metal-binding</keyword>
<dbReference type="SUPFAM" id="SSF51717">
    <property type="entry name" value="Dihydropteroate synthetase-like"/>
    <property type="match status" value="1"/>
</dbReference>
<dbReference type="NCBIfam" id="TIGR01496">
    <property type="entry name" value="DHPS"/>
    <property type="match status" value="1"/>
</dbReference>
<evidence type="ECO:0000313" key="12">
    <source>
        <dbReference type="Proteomes" id="UP001156664"/>
    </source>
</evidence>
<evidence type="ECO:0000259" key="10">
    <source>
        <dbReference type="PROSITE" id="PS50972"/>
    </source>
</evidence>
<gene>
    <name evidence="11" type="ORF">GCM10007875_25560</name>
</gene>
<keyword evidence="7 9" id="KW-0460">Magnesium</keyword>
<comment type="function">
    <text evidence="9">Catalyzes the condensation of para-aminobenzoate (pABA) with 6-hydroxymethyl-7,8-dihydropterin diphosphate (DHPt-PP) to form 7,8-dihydropteroate (H2Pte), the immediate precursor of folate derivatives.</text>
</comment>
<dbReference type="Gene3D" id="3.20.20.20">
    <property type="entry name" value="Dihydropteroate synthase-like"/>
    <property type="match status" value="1"/>
</dbReference>
<dbReference type="PANTHER" id="PTHR20941:SF1">
    <property type="entry name" value="FOLIC ACID SYNTHESIS PROTEIN FOL1"/>
    <property type="match status" value="1"/>
</dbReference>
<evidence type="ECO:0000256" key="7">
    <source>
        <dbReference type="ARBA" id="ARBA00022842"/>
    </source>
</evidence>
<dbReference type="InterPro" id="IPR006390">
    <property type="entry name" value="DHP_synth_dom"/>
</dbReference>
<keyword evidence="8 9" id="KW-0289">Folate biosynthesis</keyword>
<comment type="similarity">
    <text evidence="9">Belongs to the DHPS family.</text>
</comment>
<evidence type="ECO:0000256" key="5">
    <source>
        <dbReference type="ARBA" id="ARBA00022679"/>
    </source>
</evidence>
<evidence type="ECO:0000256" key="4">
    <source>
        <dbReference type="ARBA" id="ARBA00012458"/>
    </source>
</evidence>
<dbReference type="Pfam" id="PF00809">
    <property type="entry name" value="Pterin_bind"/>
    <property type="match status" value="1"/>
</dbReference>
<evidence type="ECO:0000256" key="3">
    <source>
        <dbReference type="ARBA" id="ARBA00004763"/>
    </source>
</evidence>
<name>A0ABQ5YVP3_9BURK</name>
<dbReference type="EC" id="2.5.1.15" evidence="4 9"/>
<dbReference type="EMBL" id="BSOJ01000032">
    <property type="protein sequence ID" value="GLR27465.1"/>
    <property type="molecule type" value="Genomic_DNA"/>
</dbReference>
<comment type="caution">
    <text evidence="11">The sequence shown here is derived from an EMBL/GenBank/DDBJ whole genome shotgun (WGS) entry which is preliminary data.</text>
</comment>
<keyword evidence="12" id="KW-1185">Reference proteome</keyword>
<sequence>MLTQNQWKAGRFELTWQTQKPLLMGIVNITPDSFSDGGKHNSTSSAIAHAQRLLSEGADILDIGGESTRPGAESVALEAEWARLKPVLQELVRWNVPVSVDTMKAEIMRRAIELGVDILNDVYAFRDKDAVQVLAESQAGAVVMHMQGEPRSMQNRPEYDDVCTEVSDFLAARLNVLAHAGVPSSRVLLDPGFGFGKNLQHNLALMKRTSWFAGQASGVLIGVSRKRMIGELTGQESPADRVSGSVAAALYAAGQGAAVLRVHDVRATLDALKVWQALVD</sequence>
<dbReference type="Proteomes" id="UP001156664">
    <property type="component" value="Unassembled WGS sequence"/>
</dbReference>
<comment type="pathway">
    <text evidence="3 9">Cofactor biosynthesis; tetrahydrofolate biosynthesis; 7,8-dihydrofolate from 2-amino-4-hydroxy-6-hydroxymethyl-7,8-dihydropteridine diphosphate and 4-aminobenzoate: step 1/2.</text>
</comment>
<dbReference type="InterPro" id="IPR045031">
    <property type="entry name" value="DHP_synth-like"/>
</dbReference>
<dbReference type="PROSITE" id="PS00793">
    <property type="entry name" value="DHPS_2"/>
    <property type="match status" value="1"/>
</dbReference>
<dbReference type="PROSITE" id="PS50972">
    <property type="entry name" value="PTERIN_BINDING"/>
    <property type="match status" value="1"/>
</dbReference>
<dbReference type="PROSITE" id="PS00792">
    <property type="entry name" value="DHPS_1"/>
    <property type="match status" value="1"/>
</dbReference>
<reference evidence="12" key="1">
    <citation type="journal article" date="2019" name="Int. J. Syst. Evol. Microbiol.">
        <title>The Global Catalogue of Microorganisms (GCM) 10K type strain sequencing project: providing services to taxonomists for standard genome sequencing and annotation.</title>
        <authorList>
            <consortium name="The Broad Institute Genomics Platform"/>
            <consortium name="The Broad Institute Genome Sequencing Center for Infectious Disease"/>
            <person name="Wu L."/>
            <person name="Ma J."/>
        </authorList>
    </citation>
    <scope>NUCLEOTIDE SEQUENCE [LARGE SCALE GENOMIC DNA]</scope>
    <source>
        <strain evidence="12">NBRC 105857</strain>
    </source>
</reference>
<feature type="domain" description="Pterin-binding" evidence="10">
    <location>
        <begin position="21"/>
        <end position="273"/>
    </location>
</feature>
<proteinExistence type="inferred from homology"/>
<dbReference type="PANTHER" id="PTHR20941">
    <property type="entry name" value="FOLATE SYNTHESIS PROTEINS"/>
    <property type="match status" value="1"/>
</dbReference>
<evidence type="ECO:0000313" key="11">
    <source>
        <dbReference type="EMBL" id="GLR27465.1"/>
    </source>
</evidence>
<dbReference type="RefSeq" id="WP_284282270.1">
    <property type="nucleotide sequence ID" value="NZ_BSOJ01000032.1"/>
</dbReference>
<comment type="cofactor">
    <cofactor evidence="2 9">
        <name>Mg(2+)</name>
        <dbReference type="ChEBI" id="CHEBI:18420"/>
    </cofactor>
</comment>
<organism evidence="11 12">
    <name type="scientific">Limnobacter litoralis</name>
    <dbReference type="NCBI Taxonomy" id="481366"/>
    <lineage>
        <taxon>Bacteria</taxon>
        <taxon>Pseudomonadati</taxon>
        <taxon>Pseudomonadota</taxon>
        <taxon>Betaproteobacteria</taxon>
        <taxon>Burkholderiales</taxon>
        <taxon>Burkholderiaceae</taxon>
        <taxon>Limnobacter</taxon>
    </lineage>
</organism>
<evidence type="ECO:0000256" key="2">
    <source>
        <dbReference type="ARBA" id="ARBA00001946"/>
    </source>
</evidence>
<evidence type="ECO:0000256" key="8">
    <source>
        <dbReference type="ARBA" id="ARBA00022909"/>
    </source>
</evidence>
<comment type="catalytic activity">
    <reaction evidence="1">
        <text>(7,8-dihydropterin-6-yl)methyl diphosphate + 4-aminobenzoate = 7,8-dihydropteroate + diphosphate</text>
        <dbReference type="Rhea" id="RHEA:19949"/>
        <dbReference type="ChEBI" id="CHEBI:17836"/>
        <dbReference type="ChEBI" id="CHEBI:17839"/>
        <dbReference type="ChEBI" id="CHEBI:33019"/>
        <dbReference type="ChEBI" id="CHEBI:72950"/>
        <dbReference type="EC" id="2.5.1.15"/>
    </reaction>
</comment>
<evidence type="ECO:0000256" key="9">
    <source>
        <dbReference type="RuleBase" id="RU361205"/>
    </source>
</evidence>
<protein>
    <recommendedName>
        <fullName evidence="4 9">Dihydropteroate synthase</fullName>
        <shortName evidence="9">DHPS</shortName>
        <ecNumber evidence="4 9">2.5.1.15</ecNumber>
    </recommendedName>
    <alternativeName>
        <fullName evidence="9">Dihydropteroate pyrophosphorylase</fullName>
    </alternativeName>
</protein>